<name>A0A484Y5N2_9ENTR</name>
<dbReference type="EMBL" id="CAADIW010000024">
    <property type="protein sequence ID" value="VFS31016.1"/>
    <property type="molecule type" value="Genomic_DNA"/>
</dbReference>
<accession>A0A484Y5N2</accession>
<evidence type="ECO:0000313" key="3">
    <source>
        <dbReference type="Proteomes" id="UP000351155"/>
    </source>
</evidence>
<gene>
    <name evidence="2" type="primary">flhE</name>
    <name evidence="2" type="ORF">NCTC12126_03067</name>
</gene>
<feature type="signal peptide" evidence="1">
    <location>
        <begin position="1"/>
        <end position="16"/>
    </location>
</feature>
<dbReference type="AlphaFoldDB" id="A0A484Y5N2"/>
<feature type="chain" id="PRO_5019850425" evidence="1">
    <location>
        <begin position="17"/>
        <end position="46"/>
    </location>
</feature>
<keyword evidence="2" id="KW-0966">Cell projection</keyword>
<keyword evidence="1" id="KW-0732">Signal</keyword>
<evidence type="ECO:0000256" key="1">
    <source>
        <dbReference type="SAM" id="SignalP"/>
    </source>
</evidence>
<dbReference type="Proteomes" id="UP000351155">
    <property type="component" value="Unassembled WGS sequence"/>
</dbReference>
<evidence type="ECO:0000313" key="2">
    <source>
        <dbReference type="EMBL" id="VFS31016.1"/>
    </source>
</evidence>
<keyword evidence="2" id="KW-0282">Flagellum</keyword>
<organism evidence="2 3">
    <name type="scientific">Enterobacter cancerogenus</name>
    <dbReference type="NCBI Taxonomy" id="69218"/>
    <lineage>
        <taxon>Bacteria</taxon>
        <taxon>Pseudomonadati</taxon>
        <taxon>Pseudomonadota</taxon>
        <taxon>Gammaproteobacteria</taxon>
        <taxon>Enterobacterales</taxon>
        <taxon>Enterobacteriaceae</taxon>
        <taxon>Enterobacter</taxon>
        <taxon>Enterobacter cloacae complex</taxon>
    </lineage>
</organism>
<reference evidence="2 3" key="1">
    <citation type="submission" date="2019-03" db="EMBL/GenBank/DDBJ databases">
        <authorList>
            <consortium name="Pathogen Informatics"/>
        </authorList>
    </citation>
    <scope>NUCLEOTIDE SEQUENCE [LARGE SCALE GENOMIC DNA]</scope>
    <source>
        <strain evidence="2 3">NCTC12126</strain>
    </source>
</reference>
<proteinExistence type="predicted"/>
<protein>
    <submittedName>
        <fullName evidence="2">Flagellar FlhE family protein</fullName>
    </submittedName>
</protein>
<sequence length="46" mass="4906">MGKWLWIMLFPLVAQAAGEGSWQASSVGVTLNHRGEAMFLTSAGTP</sequence>
<keyword evidence="2" id="KW-0969">Cilium</keyword>